<dbReference type="GO" id="GO:0016020">
    <property type="term" value="C:membrane"/>
    <property type="evidence" value="ECO:0007669"/>
    <property type="project" value="UniProtKB-SubCell"/>
</dbReference>
<keyword evidence="7" id="KW-0614">Plasmid</keyword>
<evidence type="ECO:0000259" key="6">
    <source>
        <dbReference type="Pfam" id="PF04335"/>
    </source>
</evidence>
<dbReference type="Proteomes" id="UP000254508">
    <property type="component" value="Plasmid unnamed"/>
</dbReference>
<evidence type="ECO:0000256" key="2">
    <source>
        <dbReference type="ARBA" id="ARBA00022692"/>
    </source>
</evidence>
<organism evidence="7 8">
    <name type="scientific">Erythrobacter aureus</name>
    <dbReference type="NCBI Taxonomy" id="2182384"/>
    <lineage>
        <taxon>Bacteria</taxon>
        <taxon>Pseudomonadati</taxon>
        <taxon>Pseudomonadota</taxon>
        <taxon>Alphaproteobacteria</taxon>
        <taxon>Sphingomonadales</taxon>
        <taxon>Erythrobacteraceae</taxon>
        <taxon>Erythrobacter/Porphyrobacter group</taxon>
        <taxon>Erythrobacter</taxon>
    </lineage>
</organism>
<proteinExistence type="predicted"/>
<comment type="subcellular location">
    <subcellularLocation>
        <location evidence="1">Membrane</location>
        <topology evidence="1">Single-pass membrane protein</topology>
    </subcellularLocation>
</comment>
<geneLocation type="plasmid" evidence="7 8">
    <name>unnamed</name>
</geneLocation>
<protein>
    <recommendedName>
        <fullName evidence="6">Bacterial virulence protein VirB8 domain-containing protein</fullName>
    </recommendedName>
</protein>
<evidence type="ECO:0000256" key="5">
    <source>
        <dbReference type="SAM" id="Phobius"/>
    </source>
</evidence>
<evidence type="ECO:0000313" key="7">
    <source>
        <dbReference type="EMBL" id="AXK43778.1"/>
    </source>
</evidence>
<keyword evidence="8" id="KW-1185">Reference proteome</keyword>
<accession>A0A345YIM6</accession>
<evidence type="ECO:0000256" key="1">
    <source>
        <dbReference type="ARBA" id="ARBA00004167"/>
    </source>
</evidence>
<dbReference type="CDD" id="cd16424">
    <property type="entry name" value="VirB8"/>
    <property type="match status" value="1"/>
</dbReference>
<keyword evidence="4 5" id="KW-0472">Membrane</keyword>
<feature type="transmembrane region" description="Helical" evidence="5">
    <location>
        <begin position="42"/>
        <end position="65"/>
    </location>
</feature>
<dbReference type="InterPro" id="IPR032710">
    <property type="entry name" value="NTF2-like_dom_sf"/>
</dbReference>
<keyword evidence="3 5" id="KW-1133">Transmembrane helix</keyword>
<keyword evidence="2 5" id="KW-0812">Transmembrane</keyword>
<dbReference type="Pfam" id="PF04335">
    <property type="entry name" value="VirB8"/>
    <property type="match status" value="1"/>
</dbReference>
<dbReference type="OrthoDB" id="9829801at2"/>
<evidence type="ECO:0000313" key="8">
    <source>
        <dbReference type="Proteomes" id="UP000254508"/>
    </source>
</evidence>
<reference evidence="7 8" key="1">
    <citation type="submission" date="2018-07" db="EMBL/GenBank/DDBJ databases">
        <title>Genome sequence of Erythrobacter strain YH-07, an antagonistic bacterium isolated from Yellow Sea.</title>
        <authorList>
            <person name="Tang T."/>
            <person name="Liu Q."/>
            <person name="Sun X."/>
        </authorList>
    </citation>
    <scope>NUCLEOTIDE SEQUENCE [LARGE SCALE GENOMIC DNA]</scope>
    <source>
        <strain evidence="7 8">YH-07</strain>
        <plasmid evidence="7 8">unnamed</plasmid>
    </source>
</reference>
<dbReference type="RefSeq" id="WP_115418091.1">
    <property type="nucleotide sequence ID" value="NZ_CP031358.1"/>
</dbReference>
<dbReference type="AlphaFoldDB" id="A0A345YIM6"/>
<sequence>MTDIAATAEDEPVADKVGAYPADYDTDALPERRMAAFARMMAVISVVEAFAIIALVCVIAVLLPLQKIVPMVVASNDKGDEIIHLNPSTLESPTVDYVSEIGLRNYVVKRYSIVGSDAEQAINWGNGSVVQLMTMPEAYTSFMTAARAEHERLRQAGMIRKVRIDSVRKIGDTTWQVEFVTTDMAEETPFAPASSGTSRTWISTFDVAFEPKNVSYSDRLNNPFGMTVRSVNDARRD</sequence>
<dbReference type="EMBL" id="CP031358">
    <property type="protein sequence ID" value="AXK43778.1"/>
    <property type="molecule type" value="Genomic_DNA"/>
</dbReference>
<dbReference type="SUPFAM" id="SSF54427">
    <property type="entry name" value="NTF2-like"/>
    <property type="match status" value="1"/>
</dbReference>
<gene>
    <name evidence="7" type="ORF">DVR09_15085</name>
</gene>
<evidence type="ECO:0000256" key="3">
    <source>
        <dbReference type="ARBA" id="ARBA00022989"/>
    </source>
</evidence>
<dbReference type="Gene3D" id="3.10.450.230">
    <property type="entry name" value="VirB8 protein"/>
    <property type="match status" value="1"/>
</dbReference>
<evidence type="ECO:0000256" key="4">
    <source>
        <dbReference type="ARBA" id="ARBA00023136"/>
    </source>
</evidence>
<name>A0A345YIM6_9SPHN</name>
<dbReference type="InterPro" id="IPR007430">
    <property type="entry name" value="VirB8"/>
</dbReference>
<dbReference type="KEGG" id="err:DVR09_15085"/>
<feature type="domain" description="Bacterial virulence protein VirB8" evidence="6">
    <location>
        <begin position="32"/>
        <end position="232"/>
    </location>
</feature>